<comment type="caution">
    <text evidence="1">The sequence shown here is derived from an EMBL/GenBank/DDBJ whole genome shotgun (WGS) entry which is preliminary data.</text>
</comment>
<dbReference type="CDD" id="cd21650">
    <property type="entry name" value="CrtA-like"/>
    <property type="match status" value="1"/>
</dbReference>
<dbReference type="OrthoDB" id="1122317at2"/>
<protein>
    <submittedName>
        <fullName evidence="1">Spheroidene monooxygenase</fullName>
    </submittedName>
</protein>
<dbReference type="RefSeq" id="WP_123641692.1">
    <property type="nucleotide sequence ID" value="NZ_ML119083.1"/>
</dbReference>
<organism evidence="1 2">
    <name type="scientific">Histidinibacterium lentulum</name>
    <dbReference type="NCBI Taxonomy" id="2480588"/>
    <lineage>
        <taxon>Bacteria</taxon>
        <taxon>Pseudomonadati</taxon>
        <taxon>Pseudomonadota</taxon>
        <taxon>Alphaproteobacteria</taxon>
        <taxon>Rhodobacterales</taxon>
        <taxon>Paracoccaceae</taxon>
        <taxon>Histidinibacterium</taxon>
    </lineage>
</organism>
<keyword evidence="1" id="KW-0503">Monooxygenase</keyword>
<sequence length="235" mass="25888">MANCASLSLFRFDRLRDRVWVFSQMGLARPALARTPGIGFWKLVGSGTGEGFTPVPNTAVWGILATWPDLATARERTASASVFARWRGRAAESWTVFLSPTSARGQWAGTEPFETSPDGGTGPLAAITRATVRPRRALRFWKRQPDISAVIGRDPEVMFKIGVGEVPWVQQVTFSIWPDEGAMARFARRGPHAEAIRAVRDEGWFREELYARFRVVGDAGTWGGVSPLATRPEAA</sequence>
<proteinExistence type="predicted"/>
<keyword evidence="2" id="KW-1185">Reference proteome</keyword>
<dbReference type="Proteomes" id="UP000268016">
    <property type="component" value="Unassembled WGS sequence"/>
</dbReference>
<dbReference type="AlphaFoldDB" id="A0A3N2R6Y0"/>
<name>A0A3N2R6Y0_9RHOB</name>
<gene>
    <name evidence="1" type="ORF">EAT49_07595</name>
</gene>
<reference evidence="1 2" key="1">
    <citation type="submission" date="2018-10" db="EMBL/GenBank/DDBJ databases">
        <title>Histidinibacterium lentulum gen. nov., sp. nov., a marine bacterium from the culture broth of Picochlorum sp. 122.</title>
        <authorList>
            <person name="Wang G."/>
        </authorList>
    </citation>
    <scope>NUCLEOTIDE SEQUENCE [LARGE SCALE GENOMIC DNA]</scope>
    <source>
        <strain evidence="1 2">B17</strain>
    </source>
</reference>
<accession>A0A3N2R6Y0</accession>
<keyword evidence="1" id="KW-0560">Oxidoreductase</keyword>
<dbReference type="GO" id="GO:0004497">
    <property type="term" value="F:monooxygenase activity"/>
    <property type="evidence" value="ECO:0007669"/>
    <property type="project" value="UniProtKB-KW"/>
</dbReference>
<dbReference type="NCBIfam" id="NF045923">
    <property type="entry name" value="SpheroidMoxCrtARhod"/>
    <property type="match status" value="1"/>
</dbReference>
<evidence type="ECO:0000313" key="1">
    <source>
        <dbReference type="EMBL" id="ROU03143.1"/>
    </source>
</evidence>
<dbReference type="EMBL" id="RDRB01000003">
    <property type="protein sequence ID" value="ROU03143.1"/>
    <property type="molecule type" value="Genomic_DNA"/>
</dbReference>
<dbReference type="InterPro" id="IPR049574">
    <property type="entry name" value="CrtA-like"/>
</dbReference>
<evidence type="ECO:0000313" key="2">
    <source>
        <dbReference type="Proteomes" id="UP000268016"/>
    </source>
</evidence>